<sequence length="219" mass="24102">MLQTDSQKSCFFCLGLQHQEWMVPIFAYVQHKWATQLNARPYRSYTMVDDWEGEKGVPAIESAVGVSLLPSAALWPSQSQPLFTGLREKGTTTYFDYCYASAAKGMALENHIAFLVGSMECLVHQKELSAKEITEAKPFTPISTVSSFSSPSNIYHVDSVSMASCHNVSFTGHHFGSSAFVLDDVRGGSHIQAALVQTQNGNFNTTDYVPGKPAHNLLK</sequence>
<name>A0AAV1PSZ4_SCOSC</name>
<organism evidence="1 2">
    <name type="scientific">Scomber scombrus</name>
    <name type="common">Atlantic mackerel</name>
    <name type="synonym">Scomber vernalis</name>
    <dbReference type="NCBI Taxonomy" id="13677"/>
    <lineage>
        <taxon>Eukaryota</taxon>
        <taxon>Metazoa</taxon>
        <taxon>Chordata</taxon>
        <taxon>Craniata</taxon>
        <taxon>Vertebrata</taxon>
        <taxon>Euteleostomi</taxon>
        <taxon>Actinopterygii</taxon>
        <taxon>Neopterygii</taxon>
        <taxon>Teleostei</taxon>
        <taxon>Neoteleostei</taxon>
        <taxon>Acanthomorphata</taxon>
        <taxon>Pelagiaria</taxon>
        <taxon>Scombriformes</taxon>
        <taxon>Scombridae</taxon>
        <taxon>Scomber</taxon>
    </lineage>
</organism>
<dbReference type="Proteomes" id="UP001314229">
    <property type="component" value="Unassembled WGS sequence"/>
</dbReference>
<comment type="caution">
    <text evidence="1">The sequence shown here is derived from an EMBL/GenBank/DDBJ whole genome shotgun (WGS) entry which is preliminary data.</text>
</comment>
<reference evidence="1 2" key="1">
    <citation type="submission" date="2024-01" db="EMBL/GenBank/DDBJ databases">
        <authorList>
            <person name="Alioto T."/>
            <person name="Alioto T."/>
            <person name="Gomez Garrido J."/>
        </authorList>
    </citation>
    <scope>NUCLEOTIDE SEQUENCE [LARGE SCALE GENOMIC DNA]</scope>
</reference>
<evidence type="ECO:0000313" key="1">
    <source>
        <dbReference type="EMBL" id="CAK6973546.1"/>
    </source>
</evidence>
<proteinExistence type="predicted"/>
<protein>
    <submittedName>
        <fullName evidence="1">Uncharacterized protein</fullName>
    </submittedName>
</protein>
<dbReference type="AlphaFoldDB" id="A0AAV1PSZ4"/>
<dbReference type="EMBL" id="CAWUFR010000231">
    <property type="protein sequence ID" value="CAK6973546.1"/>
    <property type="molecule type" value="Genomic_DNA"/>
</dbReference>
<gene>
    <name evidence="1" type="ORF">FSCOSCO3_A001746</name>
</gene>
<evidence type="ECO:0000313" key="2">
    <source>
        <dbReference type="Proteomes" id="UP001314229"/>
    </source>
</evidence>
<accession>A0AAV1PSZ4</accession>
<keyword evidence="2" id="KW-1185">Reference proteome</keyword>